<feature type="non-terminal residue" evidence="3">
    <location>
        <position position="183"/>
    </location>
</feature>
<dbReference type="InterPro" id="IPR045076">
    <property type="entry name" value="MutS"/>
</dbReference>
<reference evidence="3 4" key="1">
    <citation type="journal article" date="2018" name="Nat. Ecol. Evol.">
        <title>Shark genomes provide insights into elasmobranch evolution and the origin of vertebrates.</title>
        <authorList>
            <person name="Hara Y"/>
            <person name="Yamaguchi K"/>
            <person name="Onimaru K"/>
            <person name="Kadota M"/>
            <person name="Koyanagi M"/>
            <person name="Keeley SD"/>
            <person name="Tatsumi K"/>
            <person name="Tanaka K"/>
            <person name="Motone F"/>
            <person name="Kageyama Y"/>
            <person name="Nozu R"/>
            <person name="Adachi N"/>
            <person name="Nishimura O"/>
            <person name="Nakagawa R"/>
            <person name="Tanegashima C"/>
            <person name="Kiyatake I"/>
            <person name="Matsumoto R"/>
            <person name="Murakumo K"/>
            <person name="Nishida K"/>
            <person name="Terakita A"/>
            <person name="Kuratani S"/>
            <person name="Sato K"/>
            <person name="Hyodo S Kuraku.S."/>
        </authorList>
    </citation>
    <scope>NUCLEOTIDE SEQUENCE [LARGE SCALE GENOMIC DNA]</scope>
</reference>
<dbReference type="PANTHER" id="PTHR11361">
    <property type="entry name" value="DNA MISMATCH REPAIR PROTEIN MUTS FAMILY MEMBER"/>
    <property type="match status" value="1"/>
</dbReference>
<organism evidence="3 4">
    <name type="scientific">Scyliorhinus torazame</name>
    <name type="common">Cloudy catshark</name>
    <name type="synonym">Catulus torazame</name>
    <dbReference type="NCBI Taxonomy" id="75743"/>
    <lineage>
        <taxon>Eukaryota</taxon>
        <taxon>Metazoa</taxon>
        <taxon>Chordata</taxon>
        <taxon>Craniata</taxon>
        <taxon>Vertebrata</taxon>
        <taxon>Chondrichthyes</taxon>
        <taxon>Elasmobranchii</taxon>
        <taxon>Galeomorphii</taxon>
        <taxon>Galeoidea</taxon>
        <taxon>Carcharhiniformes</taxon>
        <taxon>Scyliorhinidae</taxon>
        <taxon>Scyliorhinus</taxon>
    </lineage>
</organism>
<dbReference type="OrthoDB" id="10252754at2759"/>
<dbReference type="Pfam" id="PF05192">
    <property type="entry name" value="MutS_III"/>
    <property type="match status" value="1"/>
</dbReference>
<dbReference type="InterPro" id="IPR036187">
    <property type="entry name" value="DNA_mismatch_repair_MutS_sf"/>
</dbReference>
<dbReference type="GO" id="GO:0140664">
    <property type="term" value="F:ATP-dependent DNA damage sensor activity"/>
    <property type="evidence" value="ECO:0007669"/>
    <property type="project" value="InterPro"/>
</dbReference>
<gene>
    <name evidence="3" type="ORF">scyTo_0026422</name>
</gene>
<proteinExistence type="inferred from homology"/>
<dbReference type="AlphaFoldDB" id="A0A401QJX5"/>
<dbReference type="GO" id="GO:0005524">
    <property type="term" value="F:ATP binding"/>
    <property type="evidence" value="ECO:0007669"/>
    <property type="project" value="InterPro"/>
</dbReference>
<dbReference type="InterPro" id="IPR036678">
    <property type="entry name" value="MutS_con_dom_sf"/>
</dbReference>
<feature type="domain" description="DNA mismatch repair protein MutS core" evidence="2">
    <location>
        <begin position="123"/>
        <end position="182"/>
    </location>
</feature>
<dbReference type="GO" id="GO:0030983">
    <property type="term" value="F:mismatched DNA binding"/>
    <property type="evidence" value="ECO:0007669"/>
    <property type="project" value="InterPro"/>
</dbReference>
<dbReference type="Gene3D" id="1.10.1420.10">
    <property type="match status" value="1"/>
</dbReference>
<keyword evidence="4" id="KW-1185">Reference proteome</keyword>
<dbReference type="GO" id="GO:0032301">
    <property type="term" value="C:MutSalpha complex"/>
    <property type="evidence" value="ECO:0007669"/>
    <property type="project" value="TreeGrafter"/>
</dbReference>
<accession>A0A401QJX5</accession>
<dbReference type="Proteomes" id="UP000288216">
    <property type="component" value="Unassembled WGS sequence"/>
</dbReference>
<dbReference type="PANTHER" id="PTHR11361:SF148">
    <property type="entry name" value="DNA MISMATCH REPAIR PROTEIN MSH6"/>
    <property type="match status" value="1"/>
</dbReference>
<dbReference type="GO" id="GO:0006298">
    <property type="term" value="P:mismatch repair"/>
    <property type="evidence" value="ECO:0007669"/>
    <property type="project" value="InterPro"/>
</dbReference>
<evidence type="ECO:0000313" key="4">
    <source>
        <dbReference type="Proteomes" id="UP000288216"/>
    </source>
</evidence>
<evidence type="ECO:0000256" key="1">
    <source>
        <dbReference type="ARBA" id="ARBA00006271"/>
    </source>
</evidence>
<evidence type="ECO:0000259" key="2">
    <source>
        <dbReference type="Pfam" id="PF05192"/>
    </source>
</evidence>
<dbReference type="Gene3D" id="3.30.420.110">
    <property type="entry name" value="MutS, connector domain"/>
    <property type="match status" value="1"/>
</dbReference>
<dbReference type="EMBL" id="BFAA01194963">
    <property type="protein sequence ID" value="GCB85705.1"/>
    <property type="molecule type" value="Genomic_DNA"/>
</dbReference>
<protein>
    <recommendedName>
        <fullName evidence="2">DNA mismatch repair protein MutS core domain-containing protein</fullName>
    </recommendedName>
</protein>
<dbReference type="STRING" id="75743.A0A401QJX5"/>
<name>A0A401QJX5_SCYTO</name>
<comment type="similarity">
    <text evidence="1">Belongs to the DNA mismatch repair MutS family.</text>
</comment>
<dbReference type="InterPro" id="IPR007696">
    <property type="entry name" value="DNA_mismatch_repair_MutS_core"/>
</dbReference>
<comment type="caution">
    <text evidence="3">The sequence shown here is derived from an EMBL/GenBank/DDBJ whole genome shotgun (WGS) entry which is preliminary data.</text>
</comment>
<dbReference type="SUPFAM" id="SSF48334">
    <property type="entry name" value="DNA repair protein MutS, domain III"/>
    <property type="match status" value="1"/>
</dbReference>
<sequence>MQEGLQSASQFWDASKTLKVLAEEGYFNETKDDDLGVPLPPVLQRMVSEADSLGLTPGEGHELALSALGACVFYLKRCLVDQELLSMANFEEYVPVDIDVEQSKESSSCFARSRQRLVLDAITLTNLEILRNGTNGTAEGTLLEQLDNCCTYFGKRLLKQWLCAPLCNPLAIEDRLNSIEDLM</sequence>
<evidence type="ECO:0000313" key="3">
    <source>
        <dbReference type="EMBL" id="GCB85705.1"/>
    </source>
</evidence>